<dbReference type="InterPro" id="IPR001095">
    <property type="entry name" value="Acetyl_CoA_COase_a_su"/>
</dbReference>
<dbReference type="GO" id="GO:0006633">
    <property type="term" value="P:fatty acid biosynthetic process"/>
    <property type="evidence" value="ECO:0007669"/>
    <property type="project" value="InterPro"/>
</dbReference>
<comment type="caution">
    <text evidence="2">The sequence shown here is derived from an EMBL/GenBank/DDBJ whole genome shotgun (WGS) entry which is preliminary data.</text>
</comment>
<dbReference type="AlphaFoldDB" id="A0AAW1VR59"/>
<dbReference type="GO" id="GO:0003989">
    <property type="term" value="F:acetyl-CoA carboxylase activity"/>
    <property type="evidence" value="ECO:0007669"/>
    <property type="project" value="InterPro"/>
</dbReference>
<evidence type="ECO:0000256" key="1">
    <source>
        <dbReference type="SAM" id="Coils"/>
    </source>
</evidence>
<sequence>MSLKLFTSSMIGCIGIHFAVKGYVDQGRDALEHNAEGLYFGEWVELLLDLETSSNLNMAVKLFASTMAGCLGIHFGIKAYLDQERTSQERKEEGRYFGEWVELVMDLERKKAQIQAKRDALEHNAEGLYFGEWVELLLDLERKKAKIQAKRDRANCEKWSKILRAIESKVCSFILAVNLVNGLIEMEARKKKLKAEINQKIPAELKAKMELLKNAEEKISKGEPMDKDLIEEVEQIKEELVEVLKAANLDTVGVTKKNVVTAPPELKEKIDKVNNEIYEEIERTISKAGICEKIELTADIGKDSSSEDREKAEPEIKQEILATLDVEALKEKVENLTVELGLPKDCVTQDKVGAKNGQF</sequence>
<name>A0AAW1VR59_RUBAR</name>
<dbReference type="PANTHER" id="PTHR42853">
    <property type="entry name" value="ACETYL-COENZYME A CARBOXYLASE CARBOXYL TRANSFERASE SUBUNIT ALPHA"/>
    <property type="match status" value="1"/>
</dbReference>
<dbReference type="EMBL" id="JBEDUW010000007">
    <property type="protein sequence ID" value="KAK9910501.1"/>
    <property type="molecule type" value="Genomic_DNA"/>
</dbReference>
<gene>
    <name evidence="2" type="ORF">M0R45_034460</name>
</gene>
<proteinExistence type="predicted"/>
<dbReference type="GO" id="GO:0016743">
    <property type="term" value="F:carboxyl- or carbamoyltransferase activity"/>
    <property type="evidence" value="ECO:0007669"/>
    <property type="project" value="InterPro"/>
</dbReference>
<feature type="coiled-coil region" evidence="1">
    <location>
        <begin position="104"/>
        <end position="196"/>
    </location>
</feature>
<dbReference type="GO" id="GO:0009317">
    <property type="term" value="C:acetyl-CoA carboxylase complex"/>
    <property type="evidence" value="ECO:0007669"/>
    <property type="project" value="InterPro"/>
</dbReference>
<organism evidence="2 3">
    <name type="scientific">Rubus argutus</name>
    <name type="common">Southern blackberry</name>
    <dbReference type="NCBI Taxonomy" id="59490"/>
    <lineage>
        <taxon>Eukaryota</taxon>
        <taxon>Viridiplantae</taxon>
        <taxon>Streptophyta</taxon>
        <taxon>Embryophyta</taxon>
        <taxon>Tracheophyta</taxon>
        <taxon>Spermatophyta</taxon>
        <taxon>Magnoliopsida</taxon>
        <taxon>eudicotyledons</taxon>
        <taxon>Gunneridae</taxon>
        <taxon>Pentapetalae</taxon>
        <taxon>rosids</taxon>
        <taxon>fabids</taxon>
        <taxon>Rosales</taxon>
        <taxon>Rosaceae</taxon>
        <taxon>Rosoideae</taxon>
        <taxon>Rosoideae incertae sedis</taxon>
        <taxon>Rubus</taxon>
    </lineage>
</organism>
<protein>
    <submittedName>
        <fullName evidence="2">Uncharacterized protein</fullName>
    </submittedName>
</protein>
<dbReference type="PANTHER" id="PTHR42853:SF1">
    <property type="entry name" value="ACETYL-COA CARBOXYTRANSFERASE"/>
    <property type="match status" value="1"/>
</dbReference>
<keyword evidence="3" id="KW-1185">Reference proteome</keyword>
<reference evidence="2 3" key="1">
    <citation type="journal article" date="2023" name="G3 (Bethesda)">
        <title>A chromosome-length genome assembly and annotation of blackberry (Rubus argutus, cv. 'Hillquist').</title>
        <authorList>
            <person name="Bruna T."/>
            <person name="Aryal R."/>
            <person name="Dudchenko O."/>
            <person name="Sargent D.J."/>
            <person name="Mead D."/>
            <person name="Buti M."/>
            <person name="Cavallini A."/>
            <person name="Hytonen T."/>
            <person name="Andres J."/>
            <person name="Pham M."/>
            <person name="Weisz D."/>
            <person name="Mascagni F."/>
            <person name="Usai G."/>
            <person name="Natali L."/>
            <person name="Bassil N."/>
            <person name="Fernandez G.E."/>
            <person name="Lomsadze A."/>
            <person name="Armour M."/>
            <person name="Olukolu B."/>
            <person name="Poorten T."/>
            <person name="Britton C."/>
            <person name="Davik J."/>
            <person name="Ashrafi H."/>
            <person name="Aiden E.L."/>
            <person name="Borodovsky M."/>
            <person name="Worthington M."/>
        </authorList>
    </citation>
    <scope>NUCLEOTIDE SEQUENCE [LARGE SCALE GENOMIC DNA]</scope>
    <source>
        <strain evidence="2">PI 553951</strain>
    </source>
</reference>
<keyword evidence="1" id="KW-0175">Coiled coil</keyword>
<accession>A0AAW1VR59</accession>
<dbReference type="Proteomes" id="UP001457282">
    <property type="component" value="Unassembled WGS sequence"/>
</dbReference>
<evidence type="ECO:0000313" key="3">
    <source>
        <dbReference type="Proteomes" id="UP001457282"/>
    </source>
</evidence>
<evidence type="ECO:0000313" key="2">
    <source>
        <dbReference type="EMBL" id="KAK9910501.1"/>
    </source>
</evidence>